<proteinExistence type="predicted"/>
<comment type="caution">
    <text evidence="2">The sequence shown here is derived from an EMBL/GenBank/DDBJ whole genome shotgun (WGS) entry which is preliminary data.</text>
</comment>
<keyword evidence="3" id="KW-1185">Reference proteome</keyword>
<evidence type="ECO:0000313" key="2">
    <source>
        <dbReference type="EMBL" id="KAL1640683.1"/>
    </source>
</evidence>
<dbReference type="Proteomes" id="UP001521184">
    <property type="component" value="Unassembled WGS sequence"/>
</dbReference>
<accession>A0ABR3TMD6</accession>
<dbReference type="EMBL" id="JAKEKT020000047">
    <property type="protein sequence ID" value="KAL1640683.1"/>
    <property type="molecule type" value="Genomic_DNA"/>
</dbReference>
<gene>
    <name evidence="2" type="ORF">SLS58_006697</name>
</gene>
<feature type="compositionally biased region" description="Low complexity" evidence="1">
    <location>
        <begin position="191"/>
        <end position="202"/>
    </location>
</feature>
<feature type="region of interest" description="Disordered" evidence="1">
    <location>
        <begin position="174"/>
        <end position="202"/>
    </location>
</feature>
<protein>
    <submittedName>
        <fullName evidence="2">Uncharacterized protein</fullName>
    </submittedName>
</protein>
<reference evidence="2 3" key="1">
    <citation type="journal article" date="2023" name="Plant Dis.">
        <title>First Report of Diplodia intermedia Causing Canker and Dieback Diseases on Apple Trees in Canada.</title>
        <authorList>
            <person name="Ellouze W."/>
            <person name="Ilyukhin E."/>
            <person name="Sulman M."/>
            <person name="Ali S."/>
        </authorList>
    </citation>
    <scope>NUCLEOTIDE SEQUENCE [LARGE SCALE GENOMIC DNA]</scope>
    <source>
        <strain evidence="2 3">M45-28</strain>
    </source>
</reference>
<name>A0ABR3TMD6_9PEZI</name>
<organism evidence="2 3">
    <name type="scientific">Diplodia intermedia</name>
    <dbReference type="NCBI Taxonomy" id="856260"/>
    <lineage>
        <taxon>Eukaryota</taxon>
        <taxon>Fungi</taxon>
        <taxon>Dikarya</taxon>
        <taxon>Ascomycota</taxon>
        <taxon>Pezizomycotina</taxon>
        <taxon>Dothideomycetes</taxon>
        <taxon>Dothideomycetes incertae sedis</taxon>
        <taxon>Botryosphaeriales</taxon>
        <taxon>Botryosphaeriaceae</taxon>
        <taxon>Diplodia</taxon>
    </lineage>
</organism>
<evidence type="ECO:0000256" key="1">
    <source>
        <dbReference type="SAM" id="MobiDB-lite"/>
    </source>
</evidence>
<sequence>MGISALLARRSLYNGNQGPPPDNQWQREVEHWHLASLAILQRQVVEAANGPFDQEVIPLLDRPQHDDERKVCRNQKIVNSNFSSFSVLGLKILLSIGGLINIIAYSIEWIVEVIQRRKGWNEYSRLEWTANDTLQLQRLAHEELGVGTWSATNTSYPITAKGESLAVLDNSQKDHPKLLQPSKSYGEALGDSDGSSSGNSPG</sequence>
<evidence type="ECO:0000313" key="3">
    <source>
        <dbReference type="Proteomes" id="UP001521184"/>
    </source>
</evidence>